<dbReference type="InterPro" id="IPR035278">
    <property type="entry name" value="DUF5355"/>
</dbReference>
<sequence>MIVLPDTPPVAIKFKNSKVSPQLLSVRAAIELQQQVTDSTSYLIHLEEYLKCLLAYIDQNGTGNSSVLCEGIPWTNVISPKQRKIPKLGSSTDNKITWTAQNELYMTLIGITLTYLKKAAEMTNAIIDEETDNVGQFNENWKHIMSYYKTGISYILYAMNLPPVQQQEPPQLQMNNVLLSIIHKISQVSIQIVILIKFSWINRNSFQFKGETIQTENNSTLSKVAIYILQELKVIKNLINGMEKSEQDFTLDCSHWIKYLNVIEKYINGYAGLFQSLQMYKEDKLGHALGLVHFSLLSLQSKQAVITESTKSTKNIIRNVRMKFNNKKNEMILSNLNSVSSLQIDKSAFNEKSSPSSRLILNDLNYLFDQLIKLNLKFTKENNNLKFDTIVKWSDIFVDSKWPTGCPIPISEIKPYDPHPNQEVTEVKLDYTGRGAYY</sequence>
<evidence type="ECO:0000313" key="1">
    <source>
        <dbReference type="EMBL" id="KAF6071627.1"/>
    </source>
</evidence>
<comment type="caution">
    <text evidence="1">The sequence shown here is derived from an EMBL/GenBank/DDBJ whole genome shotgun (WGS) entry which is preliminary data.</text>
</comment>
<dbReference type="Gene3D" id="1.25.40.280">
    <property type="entry name" value="alix/aip1 like domains"/>
    <property type="match status" value="1"/>
</dbReference>
<dbReference type="Pfam" id="PF17306">
    <property type="entry name" value="DUF5355"/>
    <property type="match status" value="1"/>
</dbReference>
<evidence type="ECO:0000313" key="2">
    <source>
        <dbReference type="Proteomes" id="UP000536275"/>
    </source>
</evidence>
<reference evidence="1 2" key="1">
    <citation type="submission" date="2020-03" db="EMBL/GenBank/DDBJ databases">
        <title>FDA dAtabase for Regulatory Grade micrObial Sequences (FDA-ARGOS): Supporting development and validation of Infectious Disease Dx tests.</title>
        <authorList>
            <person name="Campos J."/>
            <person name="Goldberg B."/>
            <person name="Tallon L."/>
            <person name="Sadzewicz L."/>
            <person name="Vavikolanu K."/>
            <person name="Mehta A."/>
            <person name="Aluvathingal J."/>
            <person name="Nadendla S."/>
            <person name="Nandy P."/>
            <person name="Geyer C."/>
            <person name="Yan Y."/>
            <person name="Sichtig H."/>
        </authorList>
    </citation>
    <scope>NUCLEOTIDE SEQUENCE [LARGE SCALE GENOMIC DNA]</scope>
    <source>
        <strain evidence="1 2">FDAARGOS_656</strain>
    </source>
</reference>
<dbReference type="EMBL" id="JABWAD010000016">
    <property type="protein sequence ID" value="KAF6071627.1"/>
    <property type="molecule type" value="Genomic_DNA"/>
</dbReference>
<organism evidence="1 2">
    <name type="scientific">Candida albicans</name>
    <name type="common">Yeast</name>
    <dbReference type="NCBI Taxonomy" id="5476"/>
    <lineage>
        <taxon>Eukaryota</taxon>
        <taxon>Fungi</taxon>
        <taxon>Dikarya</taxon>
        <taxon>Ascomycota</taxon>
        <taxon>Saccharomycotina</taxon>
        <taxon>Pichiomycetes</taxon>
        <taxon>Debaryomycetaceae</taxon>
        <taxon>Candida/Lodderomyces clade</taxon>
        <taxon>Candida</taxon>
    </lineage>
</organism>
<dbReference type="AlphaFoldDB" id="A0A8H6C572"/>
<name>A0A8H6C572_CANAX</name>
<dbReference type="Proteomes" id="UP000536275">
    <property type="component" value="Unassembled WGS sequence"/>
</dbReference>
<dbReference type="InterPro" id="IPR038499">
    <property type="entry name" value="BRO1_sf"/>
</dbReference>
<protein>
    <submittedName>
        <fullName evidence="1">Uncharacterized protein</fullName>
    </submittedName>
</protein>
<accession>A0A8H6C572</accession>
<gene>
    <name evidence="1" type="ORF">FOB64_001342</name>
</gene>
<proteinExistence type="predicted"/>